<evidence type="ECO:0000313" key="2">
    <source>
        <dbReference type="EMBL" id="ART32052.1"/>
    </source>
</evidence>
<dbReference type="EMBL" id="KY774314">
    <property type="protein sequence ID" value="ART32052.1"/>
    <property type="molecule type" value="Genomic_DNA"/>
</dbReference>
<name>A0A1Y0B0X5_9LAMI</name>
<keyword evidence="1" id="KW-0496">Mitochondrion</keyword>
<gene>
    <name evidence="1" type="ORF">AEK19_MT0827</name>
    <name evidence="2" type="ORF">AEK19_MT1883</name>
</gene>
<evidence type="ECO:0000313" key="1">
    <source>
        <dbReference type="EMBL" id="ART31060.1"/>
    </source>
</evidence>
<reference evidence="1" key="1">
    <citation type="submission" date="2017-03" db="EMBL/GenBank/DDBJ databases">
        <title>The mitochondrial genome of the carnivorous plant Utricularia reniformis (Lentibulariaceae): structure, comparative analysis and evolutionary landmarks.</title>
        <authorList>
            <person name="Silva S.R."/>
            <person name="Alvarenga D.O."/>
            <person name="Michael T.P."/>
            <person name="Miranda V.F.O."/>
            <person name="Varani A.M."/>
        </authorList>
    </citation>
    <scope>NUCLEOTIDE SEQUENCE</scope>
</reference>
<geneLocation type="mitochondrion" evidence="1"/>
<accession>A0A1Y0B0X5</accession>
<proteinExistence type="predicted"/>
<dbReference type="AlphaFoldDB" id="A0A1Y0B0X5"/>
<dbReference type="EMBL" id="KY774314">
    <property type="protein sequence ID" value="ART31060.1"/>
    <property type="molecule type" value="Genomic_DNA"/>
</dbReference>
<sequence length="42" mass="4828">MAISLLYYTEDSILGVLMVLQREKSKVFHDTEIAAFKKNPKV</sequence>
<organism evidence="1">
    <name type="scientific">Utricularia reniformis</name>
    <dbReference type="NCBI Taxonomy" id="192314"/>
    <lineage>
        <taxon>Eukaryota</taxon>
        <taxon>Viridiplantae</taxon>
        <taxon>Streptophyta</taxon>
        <taxon>Embryophyta</taxon>
        <taxon>Tracheophyta</taxon>
        <taxon>Spermatophyta</taxon>
        <taxon>Magnoliopsida</taxon>
        <taxon>eudicotyledons</taxon>
        <taxon>Gunneridae</taxon>
        <taxon>Pentapetalae</taxon>
        <taxon>asterids</taxon>
        <taxon>lamiids</taxon>
        <taxon>Lamiales</taxon>
        <taxon>Lentibulariaceae</taxon>
        <taxon>Utricularia</taxon>
    </lineage>
</organism>
<protein>
    <submittedName>
        <fullName evidence="1">Uncharacterized protein</fullName>
    </submittedName>
</protein>